<evidence type="ECO:0000256" key="6">
    <source>
        <dbReference type="ARBA" id="ARBA00022837"/>
    </source>
</evidence>
<evidence type="ECO:0000256" key="1">
    <source>
        <dbReference type="ARBA" id="ARBA00002219"/>
    </source>
</evidence>
<comment type="caution">
    <text evidence="9">The sequence shown here is derived from an EMBL/GenBank/DDBJ whole genome shotgun (WGS) entry which is preliminary data.</text>
</comment>
<dbReference type="GO" id="GO:0010185">
    <property type="term" value="P:regulation of cellular defense response"/>
    <property type="evidence" value="ECO:0007669"/>
    <property type="project" value="UniProtKB-ARBA"/>
</dbReference>
<keyword evidence="4" id="KW-0479">Metal-binding</keyword>
<reference evidence="9 10" key="1">
    <citation type="submission" date="2020-04" db="EMBL/GenBank/DDBJ databases">
        <title>Chromosome-level genome assembly of a cyprinid fish Onychostoma macrolepis by integration of Nanopore Sequencing, Bionano and Hi-C technology.</title>
        <authorList>
            <person name="Wang D."/>
        </authorList>
    </citation>
    <scope>NUCLEOTIDE SEQUENCE [LARGE SCALE GENOMIC DNA]</scope>
    <source>
        <strain evidence="9">SWU-2019</strain>
        <tissue evidence="9">Muscle</tissue>
    </source>
</reference>
<sequence length="475" mass="52434">MVNGQEENVAFQHTATQSSMYKFWFSEYAVDGDRGSYSHTNPQTDPWWRVDLMKVYRVNRVAITNRLSPTSDTVSRINGAVIRVGNFPDIYSNPICAVISTIPSGATANFSCGAMEGRYVIVHIPGNGKTLNLCEVEVYRYLGGNRAVDGATTQSSTSGNWISERAIDGNRGLQQLNTGCSSTLSETNPWWRLDLLHIYRVSEVVITNRKDCCAEQINRAEIRIGNSLENNGSNNPICAVIPAIPAGESYSYSCGGMEGRYVNLIIPGDMKTLTLCEVEVFGEGNRAVGGAVIQSSTFTGWFAEKAIDSNRGFQQLYTGCSSTLSETNPWWRLDLRDVYRVSEVVITNRNDSYAEQINGAEIRIGNTLENNGNYNPICAVIPAIPAGESYSYSCNGMEGRYVIVHIPGDWKTLTLCEVEVYGKDLTESAMRENVLKQLGSALAARGLTDVTLRWSQTPKRVIRKVNAKSHCSKEN</sequence>
<evidence type="ECO:0000256" key="4">
    <source>
        <dbReference type="ARBA" id="ARBA00022723"/>
    </source>
</evidence>
<protein>
    <recommendedName>
        <fullName evidence="8">Fucolectin tachylectin-4 pentraxin-1 domain-containing protein</fullName>
    </recommendedName>
</protein>
<feature type="domain" description="Fucolectin tachylectin-4 pentraxin-1" evidence="8">
    <location>
        <begin position="6"/>
        <end position="145"/>
    </location>
</feature>
<evidence type="ECO:0000256" key="3">
    <source>
        <dbReference type="ARBA" id="ARBA00011233"/>
    </source>
</evidence>
<dbReference type="GO" id="GO:0046872">
    <property type="term" value="F:metal ion binding"/>
    <property type="evidence" value="ECO:0007669"/>
    <property type="project" value="UniProtKB-KW"/>
</dbReference>
<evidence type="ECO:0000256" key="7">
    <source>
        <dbReference type="ARBA" id="ARBA00023157"/>
    </source>
</evidence>
<comment type="subunit">
    <text evidence="3">Homotrimer.</text>
</comment>
<dbReference type="Proteomes" id="UP000579812">
    <property type="component" value="Unassembled WGS sequence"/>
</dbReference>
<dbReference type="InterPro" id="IPR006585">
    <property type="entry name" value="FTP1"/>
</dbReference>
<proteinExistence type="inferred from homology"/>
<gene>
    <name evidence="9" type="ORF">G5714_008710</name>
</gene>
<keyword evidence="10" id="KW-1185">Reference proteome</keyword>
<keyword evidence="7" id="KW-1015">Disulfide bond</keyword>
<dbReference type="GO" id="GO:0042806">
    <property type="term" value="F:fucose binding"/>
    <property type="evidence" value="ECO:0007669"/>
    <property type="project" value="UniProtKB-ARBA"/>
</dbReference>
<evidence type="ECO:0000313" key="9">
    <source>
        <dbReference type="EMBL" id="KAF4111679.1"/>
    </source>
</evidence>
<feature type="domain" description="Fucolectin tachylectin-4 pentraxin-1" evidence="8">
    <location>
        <begin position="283"/>
        <end position="429"/>
    </location>
</feature>
<dbReference type="Gene3D" id="2.60.120.260">
    <property type="entry name" value="Galactose-binding domain-like"/>
    <property type="match status" value="3"/>
</dbReference>
<comment type="function">
    <text evidence="1">Acts as a defensive agent. Recognizes blood group fucosylated oligosaccharides including A, B, H and Lewis B-type antigens. Does not recognize Lewis A antigen and has low affinity for monovalent haptens.</text>
</comment>
<dbReference type="Pfam" id="PF22633">
    <property type="entry name" value="F5_F8_type_C_2"/>
    <property type="match status" value="3"/>
</dbReference>
<evidence type="ECO:0000313" key="10">
    <source>
        <dbReference type="Proteomes" id="UP000579812"/>
    </source>
</evidence>
<feature type="domain" description="Fucolectin tachylectin-4 pentraxin-1" evidence="8">
    <location>
        <begin position="147"/>
        <end position="282"/>
    </location>
</feature>
<dbReference type="SUPFAM" id="SSF49785">
    <property type="entry name" value="Galactose-binding domain-like"/>
    <property type="match status" value="3"/>
</dbReference>
<keyword evidence="6" id="KW-0106">Calcium</keyword>
<evidence type="ECO:0000256" key="5">
    <source>
        <dbReference type="ARBA" id="ARBA00022734"/>
    </source>
</evidence>
<organism evidence="9 10">
    <name type="scientific">Onychostoma macrolepis</name>
    <dbReference type="NCBI Taxonomy" id="369639"/>
    <lineage>
        <taxon>Eukaryota</taxon>
        <taxon>Metazoa</taxon>
        <taxon>Chordata</taxon>
        <taxon>Craniata</taxon>
        <taxon>Vertebrata</taxon>
        <taxon>Euteleostomi</taxon>
        <taxon>Actinopterygii</taxon>
        <taxon>Neopterygii</taxon>
        <taxon>Teleostei</taxon>
        <taxon>Ostariophysi</taxon>
        <taxon>Cypriniformes</taxon>
        <taxon>Cyprinidae</taxon>
        <taxon>Acrossocheilinae</taxon>
        <taxon>Onychostoma</taxon>
    </lineage>
</organism>
<dbReference type="PANTHER" id="PTHR45713:SF11">
    <property type="entry name" value="FUCOLECTIN TACHYLECTIN-4 PENTRAXIN-1 DOMAIN-CONTAINING PROTEIN"/>
    <property type="match status" value="1"/>
</dbReference>
<accession>A0A7J6CWG1</accession>
<dbReference type="EMBL" id="JAAMOB010000007">
    <property type="protein sequence ID" value="KAF4111679.1"/>
    <property type="molecule type" value="Genomic_DNA"/>
</dbReference>
<evidence type="ECO:0000259" key="8">
    <source>
        <dbReference type="SMART" id="SM00607"/>
    </source>
</evidence>
<dbReference type="SMART" id="SM00607">
    <property type="entry name" value="FTP"/>
    <property type="match status" value="3"/>
</dbReference>
<comment type="similarity">
    <text evidence="2">Belongs to the fucolectin family.</text>
</comment>
<dbReference type="InterPro" id="IPR051941">
    <property type="entry name" value="BG_Antigen-Binding_Lectin"/>
</dbReference>
<dbReference type="PANTHER" id="PTHR45713">
    <property type="entry name" value="FTP DOMAIN-CONTAINING PROTEIN"/>
    <property type="match status" value="1"/>
</dbReference>
<dbReference type="InterPro" id="IPR008979">
    <property type="entry name" value="Galactose-bd-like_sf"/>
</dbReference>
<dbReference type="AlphaFoldDB" id="A0A7J6CWG1"/>
<dbReference type="GO" id="GO:0001868">
    <property type="term" value="P:regulation of complement activation, lectin pathway"/>
    <property type="evidence" value="ECO:0007669"/>
    <property type="project" value="UniProtKB-ARBA"/>
</dbReference>
<evidence type="ECO:0000256" key="2">
    <source>
        <dbReference type="ARBA" id="ARBA00010147"/>
    </source>
</evidence>
<name>A0A7J6CWG1_9TELE</name>
<keyword evidence="5" id="KW-0430">Lectin</keyword>